<organism evidence="10 11">
    <name type="scientific">Caproicibacter fermentans</name>
    <dbReference type="NCBI Taxonomy" id="2576756"/>
    <lineage>
        <taxon>Bacteria</taxon>
        <taxon>Bacillati</taxon>
        <taxon>Bacillota</taxon>
        <taxon>Clostridia</taxon>
        <taxon>Eubacteriales</taxon>
        <taxon>Acutalibacteraceae</taxon>
        <taxon>Caproicibacter</taxon>
    </lineage>
</organism>
<dbReference type="OrthoDB" id="9793166at2"/>
<feature type="transmembrane region" description="Helical" evidence="7">
    <location>
        <begin position="698"/>
        <end position="716"/>
    </location>
</feature>
<evidence type="ECO:0000259" key="8">
    <source>
        <dbReference type="Pfam" id="PF02687"/>
    </source>
</evidence>
<evidence type="ECO:0000256" key="6">
    <source>
        <dbReference type="ARBA" id="ARBA00038076"/>
    </source>
</evidence>
<dbReference type="InterPro" id="IPR050250">
    <property type="entry name" value="Macrolide_Exporter_MacB"/>
</dbReference>
<dbReference type="Proteomes" id="UP000469440">
    <property type="component" value="Unassembled WGS sequence"/>
</dbReference>
<dbReference type="GO" id="GO:0005886">
    <property type="term" value="C:plasma membrane"/>
    <property type="evidence" value="ECO:0007669"/>
    <property type="project" value="UniProtKB-SubCell"/>
</dbReference>
<dbReference type="Pfam" id="PF12704">
    <property type="entry name" value="MacB_PCD"/>
    <property type="match status" value="1"/>
</dbReference>
<evidence type="ECO:0000256" key="2">
    <source>
        <dbReference type="ARBA" id="ARBA00022475"/>
    </source>
</evidence>
<keyword evidence="5 7" id="KW-0472">Membrane</keyword>
<feature type="transmembrane region" description="Helical" evidence="7">
    <location>
        <begin position="269"/>
        <end position="293"/>
    </location>
</feature>
<dbReference type="InterPro" id="IPR025857">
    <property type="entry name" value="MacB_PCD"/>
</dbReference>
<dbReference type="EMBL" id="VWXL01000047">
    <property type="protein sequence ID" value="MVB10778.1"/>
    <property type="molecule type" value="Genomic_DNA"/>
</dbReference>
<gene>
    <name evidence="10" type="ORF">CAFE_14760</name>
</gene>
<feature type="domain" description="MacB-like periplasmic core" evidence="9">
    <location>
        <begin position="450"/>
        <end position="670"/>
    </location>
</feature>
<keyword evidence="2" id="KW-1003">Cell membrane</keyword>
<dbReference type="GO" id="GO:0022857">
    <property type="term" value="F:transmembrane transporter activity"/>
    <property type="evidence" value="ECO:0007669"/>
    <property type="project" value="TreeGrafter"/>
</dbReference>
<evidence type="ECO:0000256" key="4">
    <source>
        <dbReference type="ARBA" id="ARBA00022989"/>
    </source>
</evidence>
<feature type="transmembrane region" description="Helical" evidence="7">
    <location>
        <begin position="783"/>
        <end position="808"/>
    </location>
</feature>
<sequence length="826" mass="89735">MKSYRTLAWKELRTQKITSILILIAVILSTMMTTVIGQSIGILSAMRGQQAAYLNGNRYATFHQLAKEQADLLSGDSRLSYTGKMITIGTSKILNSSISIQLWEYEGNSMSAYKNNSQLESGRLPKQAEEIALSQDILSMMGFRGKIGDTISLDLNDSLLHDTDPGYEYSHKFILTGILKANYIGFVSGTAIGIVGTGTAEKILPEKYLLYSVDIRTADKKTFQSTVDNLAQNYSIPDYCIQYNDTLLSALGIDYRAEESSDTASGFSFMTMVGILIGALVLLAAGLVIYNILKIAVTKRVKEYGTLRAIGAGRNKLYAIVSLQLFTLCGIGIPIGILFGLLSAKGITIAATGLFSPKIFMANWQNELATMIAENAGGKVFPLVVSAAITLLFAFIAAMPAARYAAKVSPTIAMSGQIADVKRRSRKLRHVYNFEAFYAHMNMKRNRGRTVITILSLVMSITVFVALQSFSGLLDASAKIQKMHIGDYSITNQHSGYSPEEVKNLKSVSGVSSVSTLKYKLYLPDKAGSISNMKLSFPLQAGESLQVVGIDKKRIQSLLPSLSQQDLQALQNGTACLIKNPISIAYGDKATTSTKIEKGETISVNGKSLKVLGIVNNPITLDNSGFTNGIQVIVYDTVYDHITGEGNYTELYPTLSSGANHETVEQAIKSLCERTGGSWLSYENTDQQLQESYEQIRLLAWGIILFIGMIGILNIINTVYTNIHTRVTEIGVQRAIGMSAGSLYRTFLWEGAYYGIIASVIGGVAGYICTVFVNAAVTDRIQFVTVPVLSILEAAVLSIAASLAATCFPLEKIAKMNIVDSIEAVE</sequence>
<feature type="transmembrane region" description="Helical" evidence="7">
    <location>
        <begin position="317"/>
        <end position="342"/>
    </location>
</feature>
<evidence type="ECO:0000256" key="5">
    <source>
        <dbReference type="ARBA" id="ARBA00023136"/>
    </source>
</evidence>
<dbReference type="PANTHER" id="PTHR30572:SF4">
    <property type="entry name" value="ABC TRANSPORTER PERMEASE YTRF"/>
    <property type="match status" value="1"/>
</dbReference>
<protein>
    <submittedName>
        <fullName evidence="10">FtsX-like permease family protein</fullName>
    </submittedName>
</protein>
<reference evidence="10 11" key="1">
    <citation type="submission" date="2019-09" db="EMBL/GenBank/DDBJ databases">
        <title>Genome sequence of Clostridium sp. EA1.</title>
        <authorList>
            <person name="Poehlein A."/>
            <person name="Bengelsdorf F.R."/>
            <person name="Daniel R."/>
        </authorList>
    </citation>
    <scope>NUCLEOTIDE SEQUENCE [LARGE SCALE GENOMIC DNA]</scope>
    <source>
        <strain evidence="10 11">EA1</strain>
    </source>
</reference>
<evidence type="ECO:0000256" key="1">
    <source>
        <dbReference type="ARBA" id="ARBA00004651"/>
    </source>
</evidence>
<accession>A0A6N8HYM5</accession>
<comment type="subcellular location">
    <subcellularLocation>
        <location evidence="1">Cell membrane</location>
        <topology evidence="1">Multi-pass membrane protein</topology>
    </subcellularLocation>
</comment>
<feature type="domain" description="ABC3 transporter permease C-terminal" evidence="8">
    <location>
        <begin position="276"/>
        <end position="410"/>
    </location>
</feature>
<evidence type="ECO:0000313" key="10">
    <source>
        <dbReference type="EMBL" id="MVB10778.1"/>
    </source>
</evidence>
<feature type="transmembrane region" description="Helical" evidence="7">
    <location>
        <begin position="451"/>
        <end position="474"/>
    </location>
</feature>
<comment type="caution">
    <text evidence="10">The sequence shown here is derived from an EMBL/GenBank/DDBJ whole genome shotgun (WGS) entry which is preliminary data.</text>
</comment>
<feature type="transmembrane region" description="Helical" evidence="7">
    <location>
        <begin position="752"/>
        <end position="777"/>
    </location>
</feature>
<keyword evidence="3 7" id="KW-0812">Transmembrane</keyword>
<dbReference type="RefSeq" id="WP_066649016.1">
    <property type="nucleotide sequence ID" value="NZ_VWXL01000047.1"/>
</dbReference>
<evidence type="ECO:0000259" key="9">
    <source>
        <dbReference type="Pfam" id="PF12704"/>
    </source>
</evidence>
<proteinExistence type="inferred from homology"/>
<name>A0A6N8HYM5_9FIRM</name>
<feature type="domain" description="ABC3 transporter permease C-terminal" evidence="8">
    <location>
        <begin position="703"/>
        <end position="818"/>
    </location>
</feature>
<dbReference type="InterPro" id="IPR003838">
    <property type="entry name" value="ABC3_permease_C"/>
</dbReference>
<keyword evidence="4 7" id="KW-1133">Transmembrane helix</keyword>
<dbReference type="Pfam" id="PF02687">
    <property type="entry name" value="FtsX"/>
    <property type="match status" value="2"/>
</dbReference>
<dbReference type="AlphaFoldDB" id="A0A6N8HYM5"/>
<comment type="similarity">
    <text evidence="6">Belongs to the ABC-4 integral membrane protein family.</text>
</comment>
<feature type="transmembrane region" description="Helical" evidence="7">
    <location>
        <begin position="380"/>
        <end position="399"/>
    </location>
</feature>
<dbReference type="PANTHER" id="PTHR30572">
    <property type="entry name" value="MEMBRANE COMPONENT OF TRANSPORTER-RELATED"/>
    <property type="match status" value="1"/>
</dbReference>
<evidence type="ECO:0000256" key="7">
    <source>
        <dbReference type="SAM" id="Phobius"/>
    </source>
</evidence>
<keyword evidence="11" id="KW-1185">Reference proteome</keyword>
<evidence type="ECO:0000256" key="3">
    <source>
        <dbReference type="ARBA" id="ARBA00022692"/>
    </source>
</evidence>
<evidence type="ECO:0000313" key="11">
    <source>
        <dbReference type="Proteomes" id="UP000469440"/>
    </source>
</evidence>